<evidence type="ECO:0000313" key="2">
    <source>
        <dbReference type="Proteomes" id="UP000471031"/>
    </source>
</evidence>
<dbReference type="Pfam" id="PF08870">
    <property type="entry name" value="DndE"/>
    <property type="match status" value="1"/>
</dbReference>
<dbReference type="RefSeq" id="WP_161260522.1">
    <property type="nucleotide sequence ID" value="NZ_JAFBDC010000002.1"/>
</dbReference>
<evidence type="ECO:0000313" key="1">
    <source>
        <dbReference type="EMBL" id="MZP41929.1"/>
    </source>
</evidence>
<gene>
    <name evidence="1" type="ORF">GTO89_02630</name>
</gene>
<dbReference type="OrthoDB" id="512647at2"/>
<sequence length="124" mass="14038">MIFRLKTSKKTMDCFTEIGQKTGLKPFALAKLAIAIALNSNFDSLSFRTDTNGLDLNRQTITGEYDAMYKCLIEQHCGNHLCEDDYFPTYVKAYIDHGSILLHNQFRYGNDFILNLAGLEGDSI</sequence>
<dbReference type="InterPro" id="IPR014969">
    <property type="entry name" value="DNA_S_DndE"/>
</dbReference>
<dbReference type="Proteomes" id="UP000471031">
    <property type="component" value="Unassembled WGS sequence"/>
</dbReference>
<reference evidence="1 2" key="1">
    <citation type="submission" date="2020-01" db="EMBL/GenBank/DDBJ databases">
        <title>Whole genome sequence of Heliobacterium gestii DSM 11169.</title>
        <authorList>
            <person name="Kyndt J.A."/>
            <person name="Meyer T.E."/>
        </authorList>
    </citation>
    <scope>NUCLEOTIDE SEQUENCE [LARGE SCALE GENOMIC DNA]</scope>
    <source>
        <strain evidence="1 2">DSM 11169</strain>
    </source>
</reference>
<keyword evidence="2" id="KW-1185">Reference proteome</keyword>
<name>A0A845LB85_HELGE</name>
<dbReference type="Gene3D" id="1.10.1220.160">
    <property type="entry name" value="DNA sulphur modification protein DndE"/>
    <property type="match status" value="1"/>
</dbReference>
<dbReference type="EMBL" id="WXEX01000002">
    <property type="protein sequence ID" value="MZP41929.1"/>
    <property type="molecule type" value="Genomic_DNA"/>
</dbReference>
<accession>A0A845LB85</accession>
<proteinExistence type="predicted"/>
<dbReference type="AlphaFoldDB" id="A0A845LB85"/>
<dbReference type="InterPro" id="IPR038472">
    <property type="entry name" value="DndE_sf"/>
</dbReference>
<protein>
    <submittedName>
        <fullName evidence="1">DndE family protein</fullName>
    </submittedName>
</protein>
<organism evidence="1 2">
    <name type="scientific">Heliomicrobium gestii</name>
    <name type="common">Heliobacterium gestii</name>
    <dbReference type="NCBI Taxonomy" id="2699"/>
    <lineage>
        <taxon>Bacteria</taxon>
        <taxon>Bacillati</taxon>
        <taxon>Bacillota</taxon>
        <taxon>Clostridia</taxon>
        <taxon>Eubacteriales</taxon>
        <taxon>Heliobacteriaceae</taxon>
        <taxon>Heliomicrobium</taxon>
    </lineage>
</organism>
<comment type="caution">
    <text evidence="1">The sequence shown here is derived from an EMBL/GenBank/DDBJ whole genome shotgun (WGS) entry which is preliminary data.</text>
</comment>